<dbReference type="InterPro" id="IPR013083">
    <property type="entry name" value="Znf_RING/FYVE/PHD"/>
</dbReference>
<comment type="caution">
    <text evidence="12">The sequence shown here is derived from an EMBL/GenBank/DDBJ whole genome shotgun (WGS) entry which is preliminary data.</text>
</comment>
<keyword evidence="6 8" id="KW-0863">Zinc-finger</keyword>
<evidence type="ECO:0000256" key="8">
    <source>
        <dbReference type="PROSITE-ProRule" id="PRU00175"/>
    </source>
</evidence>
<dbReference type="PROSITE" id="PS50089">
    <property type="entry name" value="ZF_RING_2"/>
    <property type="match status" value="1"/>
</dbReference>
<comment type="pathway">
    <text evidence="2 9">Protein modification; protein ubiquitination.</text>
</comment>
<evidence type="ECO:0000256" key="9">
    <source>
        <dbReference type="RuleBase" id="RU367105"/>
    </source>
</evidence>
<feature type="non-terminal residue" evidence="12">
    <location>
        <position position="1"/>
    </location>
</feature>
<dbReference type="InterPro" id="IPR039399">
    <property type="entry name" value="Deltex_C_sf"/>
</dbReference>
<dbReference type="InterPro" id="IPR048409">
    <property type="entry name" value="DTX3L_KH-like"/>
</dbReference>
<dbReference type="UniPathway" id="UPA00143"/>
<reference evidence="12 13" key="1">
    <citation type="journal article" date="2020" name="Mol. Biol. Evol.">
        <title>Interspecific Gene Flow and the Evolution of Specialization in Black and White Rhinoceros.</title>
        <authorList>
            <person name="Moodley Y."/>
            <person name="Westbury M.V."/>
            <person name="Russo I.M."/>
            <person name="Gopalakrishnan S."/>
            <person name="Rakotoarivelo A."/>
            <person name="Olsen R.A."/>
            <person name="Prost S."/>
            <person name="Tunstall T."/>
            <person name="Ryder O.A."/>
            <person name="Dalen L."/>
            <person name="Bruford M.W."/>
        </authorList>
    </citation>
    <scope>NUCLEOTIDE SEQUENCE [LARGE SCALE GENOMIC DNA]</scope>
    <source>
        <strain evidence="12">SBR-YM</strain>
        <tissue evidence="12">Skin</tissue>
    </source>
</reference>
<dbReference type="InterPro" id="IPR001841">
    <property type="entry name" value="Znf_RING"/>
</dbReference>
<dbReference type="SUPFAM" id="SSF57850">
    <property type="entry name" value="RING/U-box"/>
    <property type="match status" value="1"/>
</dbReference>
<feature type="region of interest" description="Disordered" evidence="10">
    <location>
        <begin position="16"/>
        <end position="60"/>
    </location>
</feature>
<evidence type="ECO:0000256" key="4">
    <source>
        <dbReference type="ARBA" id="ARBA00022679"/>
    </source>
</evidence>
<feature type="region of interest" description="Disordered" evidence="10">
    <location>
        <begin position="362"/>
        <end position="391"/>
    </location>
</feature>
<dbReference type="GO" id="GO:0005737">
    <property type="term" value="C:cytoplasm"/>
    <property type="evidence" value="ECO:0007669"/>
    <property type="project" value="UniProtKB-SubCell"/>
</dbReference>
<feature type="compositionally biased region" description="Basic and acidic residues" evidence="10">
    <location>
        <begin position="46"/>
        <end position="60"/>
    </location>
</feature>
<evidence type="ECO:0000256" key="1">
    <source>
        <dbReference type="ARBA" id="ARBA00000900"/>
    </source>
</evidence>
<sequence length="578" mass="65621">KERVLKKGEHQIAIDNKPVTISLEPTENPIEKNPRPRASSLTQSREGVKSGEKHPDEEHIPNAVDSCLQKIFLTVTADLNCKLFSKEQREHITTLCPNVKRMEGHDGIEKVCGDFRDIEKIHHFFSKQLLESEQKQESSPLTTEREPLLQQDWNSCVSLSEPKPRSDEKNNRFEVPLPFFEYFKYTSPDKIDSLERRFGVKIKTQESSPNMIYLDFTSSQSDHLEAACDYFASEFQRIVGTLGQECLAFPDRKSQKTCILFEPMDKELDLSVHAYASFIDAYQHFSCQLMREVFSLKALGKERKHLHGTKFADEFSKKHPHVGFVLSQESMTLIGLPNHLAKAKQYVLKIGGISPLAGEKWNEDHETPMDIDSNDSASPTFQRSASSGASGVDKEKDKCVICMDIISNEQVLPKCKHEFCGPCINRAMSFKQECPVCRTPYSIQKGNQPEGTMHVTVMRQSLPGYESCGSIVIDYIMEGGVQTKQHPNPGKRYSGVHRTAYLPDNKEGREVLRLLRRAFDQKMIFTVGESQVSGASGVIKWNDIHHKTSLFGGPEKYGYPDPNYLKRVKQELKDKGIE</sequence>
<keyword evidence="5 9" id="KW-0479">Metal-binding</keyword>
<gene>
    <name evidence="12" type="ORF">HPG69_010451</name>
</gene>
<dbReference type="GO" id="GO:0061630">
    <property type="term" value="F:ubiquitin protein ligase activity"/>
    <property type="evidence" value="ECO:0007669"/>
    <property type="project" value="UniProtKB-UniRule"/>
</dbReference>
<dbReference type="Gene3D" id="3.30.390.130">
    <property type="match status" value="1"/>
</dbReference>
<keyword evidence="13" id="KW-1185">Reference proteome</keyword>
<keyword evidence="9" id="KW-0963">Cytoplasm</keyword>
<evidence type="ECO:0000256" key="3">
    <source>
        <dbReference type="ARBA" id="ARBA00009413"/>
    </source>
</evidence>
<evidence type="ECO:0000256" key="5">
    <source>
        <dbReference type="ARBA" id="ARBA00022723"/>
    </source>
</evidence>
<evidence type="ECO:0000256" key="7">
    <source>
        <dbReference type="ARBA" id="ARBA00022833"/>
    </source>
</evidence>
<dbReference type="PANTHER" id="PTHR12622">
    <property type="entry name" value="DELTEX-RELATED"/>
    <property type="match status" value="1"/>
</dbReference>
<evidence type="ECO:0000256" key="2">
    <source>
        <dbReference type="ARBA" id="ARBA00004906"/>
    </source>
</evidence>
<dbReference type="SMART" id="SM00184">
    <property type="entry name" value="RING"/>
    <property type="match status" value="1"/>
</dbReference>
<dbReference type="InterPro" id="IPR039396">
    <property type="entry name" value="Deltex_C"/>
</dbReference>
<proteinExistence type="inferred from homology"/>
<evidence type="ECO:0000313" key="12">
    <source>
        <dbReference type="EMBL" id="KAF5924019.1"/>
    </source>
</evidence>
<keyword evidence="7 9" id="KW-0862">Zinc</keyword>
<dbReference type="CDD" id="cd09633">
    <property type="entry name" value="Deltex_C"/>
    <property type="match status" value="1"/>
</dbReference>
<feature type="domain" description="RING-type" evidence="11">
    <location>
        <begin position="399"/>
        <end position="438"/>
    </location>
</feature>
<comment type="subcellular location">
    <subcellularLocation>
        <location evidence="9">Cytoplasm</location>
    </subcellularLocation>
</comment>
<dbReference type="Pfam" id="PF13923">
    <property type="entry name" value="zf-C3HC4_2"/>
    <property type="match status" value="1"/>
</dbReference>
<evidence type="ECO:0000259" key="11">
    <source>
        <dbReference type="PROSITE" id="PS50089"/>
    </source>
</evidence>
<dbReference type="Proteomes" id="UP000551758">
    <property type="component" value="Unassembled WGS sequence"/>
</dbReference>
<dbReference type="Gene3D" id="3.30.40.10">
    <property type="entry name" value="Zinc/RING finger domain, C3HC4 (zinc finger)"/>
    <property type="match status" value="1"/>
</dbReference>
<dbReference type="InterPro" id="IPR039398">
    <property type="entry name" value="Deltex_fam"/>
</dbReference>
<feature type="compositionally biased region" description="Polar residues" evidence="10">
    <location>
        <begin position="374"/>
        <end position="389"/>
    </location>
</feature>
<dbReference type="EC" id="2.3.2.27" evidence="9"/>
<comment type="similarity">
    <text evidence="3 9">Belongs to the Deltex family.</text>
</comment>
<dbReference type="AlphaFoldDB" id="A0A7J7F7L8"/>
<evidence type="ECO:0000256" key="10">
    <source>
        <dbReference type="SAM" id="MobiDB-lite"/>
    </source>
</evidence>
<dbReference type="GO" id="GO:0008270">
    <property type="term" value="F:zinc ion binding"/>
    <property type="evidence" value="ECO:0007669"/>
    <property type="project" value="UniProtKB-KW"/>
</dbReference>
<comment type="catalytic activity">
    <reaction evidence="1 9">
        <text>S-ubiquitinyl-[E2 ubiquitin-conjugating enzyme]-L-cysteine + [acceptor protein]-L-lysine = [E2 ubiquitin-conjugating enzyme]-L-cysteine + N(6)-ubiquitinyl-[acceptor protein]-L-lysine.</text>
        <dbReference type="EC" id="2.3.2.27"/>
    </reaction>
</comment>
<dbReference type="EMBL" id="JACDTQ010001070">
    <property type="protein sequence ID" value="KAF5924019.1"/>
    <property type="molecule type" value="Genomic_DNA"/>
</dbReference>
<evidence type="ECO:0000313" key="13">
    <source>
        <dbReference type="Proteomes" id="UP000551758"/>
    </source>
</evidence>
<accession>A0A7J7F7L8</accession>
<dbReference type="PROSITE" id="PS00518">
    <property type="entry name" value="ZF_RING_1"/>
    <property type="match status" value="1"/>
</dbReference>
<organism evidence="12 13">
    <name type="scientific">Diceros bicornis minor</name>
    <name type="common">South-central black rhinoceros</name>
    <dbReference type="NCBI Taxonomy" id="77932"/>
    <lineage>
        <taxon>Eukaryota</taxon>
        <taxon>Metazoa</taxon>
        <taxon>Chordata</taxon>
        <taxon>Craniata</taxon>
        <taxon>Vertebrata</taxon>
        <taxon>Euteleostomi</taxon>
        <taxon>Mammalia</taxon>
        <taxon>Eutheria</taxon>
        <taxon>Laurasiatheria</taxon>
        <taxon>Perissodactyla</taxon>
        <taxon>Rhinocerotidae</taxon>
        <taxon>Diceros</taxon>
    </lineage>
</organism>
<evidence type="ECO:0000256" key="6">
    <source>
        <dbReference type="ARBA" id="ARBA00022771"/>
    </source>
</evidence>
<dbReference type="InterPro" id="IPR017907">
    <property type="entry name" value="Znf_RING_CS"/>
</dbReference>
<keyword evidence="4 9" id="KW-0808">Transferase</keyword>
<dbReference type="Pfam" id="PF21718">
    <property type="entry name" value="KH_DTX3L"/>
    <property type="match status" value="1"/>
</dbReference>
<dbReference type="GO" id="GO:0007219">
    <property type="term" value="P:Notch signaling pathway"/>
    <property type="evidence" value="ECO:0007669"/>
    <property type="project" value="InterPro"/>
</dbReference>
<dbReference type="Pfam" id="PF21717">
    <property type="entry name" value="DTX3L_a-b"/>
    <property type="match status" value="1"/>
</dbReference>
<dbReference type="GO" id="GO:0016567">
    <property type="term" value="P:protein ubiquitination"/>
    <property type="evidence" value="ECO:0007669"/>
    <property type="project" value="UniProtKB-UniRule"/>
</dbReference>
<protein>
    <recommendedName>
        <fullName evidence="9">E3 ubiquitin-protein ligase</fullName>
        <ecNumber evidence="9">2.3.2.27</ecNumber>
    </recommendedName>
</protein>
<dbReference type="InterPro" id="IPR048418">
    <property type="entry name" value="DTX3L_a/b_dom"/>
</dbReference>
<name>A0A7J7F7L8_DICBM</name>
<dbReference type="Pfam" id="PF18102">
    <property type="entry name" value="DTC"/>
    <property type="match status" value="1"/>
</dbReference>